<dbReference type="AlphaFoldDB" id="A0A1L9V6J6"/>
<proteinExistence type="predicted"/>
<sequence length="99" mass="11251">MFGSRPAPLMICHNICIWSIAAFSDHCPFGSFHSFLSVFLFFFLSFSFFHFFSLFHLLSLSTLFSPYPYSVPDITPPRIPPYVYSVSPPMNSPISSISL</sequence>
<evidence type="ECO:0000313" key="3">
    <source>
        <dbReference type="Proteomes" id="UP000184300"/>
    </source>
</evidence>
<reference evidence="3" key="1">
    <citation type="journal article" date="2017" name="Genome Biol.">
        <title>Comparative genomics reveals high biological diversity and specific adaptations in the industrially and medically important fungal genus Aspergillus.</title>
        <authorList>
            <person name="de Vries R.P."/>
            <person name="Riley R."/>
            <person name="Wiebenga A."/>
            <person name="Aguilar-Osorio G."/>
            <person name="Amillis S."/>
            <person name="Uchima C.A."/>
            <person name="Anderluh G."/>
            <person name="Asadollahi M."/>
            <person name="Askin M."/>
            <person name="Barry K."/>
            <person name="Battaglia E."/>
            <person name="Bayram O."/>
            <person name="Benocci T."/>
            <person name="Braus-Stromeyer S.A."/>
            <person name="Caldana C."/>
            <person name="Canovas D."/>
            <person name="Cerqueira G.C."/>
            <person name="Chen F."/>
            <person name="Chen W."/>
            <person name="Choi C."/>
            <person name="Clum A."/>
            <person name="Dos Santos R.A."/>
            <person name="Damasio A.R."/>
            <person name="Diallinas G."/>
            <person name="Emri T."/>
            <person name="Fekete E."/>
            <person name="Flipphi M."/>
            <person name="Freyberg S."/>
            <person name="Gallo A."/>
            <person name="Gournas C."/>
            <person name="Habgood R."/>
            <person name="Hainaut M."/>
            <person name="Harispe M.L."/>
            <person name="Henrissat B."/>
            <person name="Hilden K.S."/>
            <person name="Hope R."/>
            <person name="Hossain A."/>
            <person name="Karabika E."/>
            <person name="Karaffa L."/>
            <person name="Karanyi Z."/>
            <person name="Krasevec N."/>
            <person name="Kuo A."/>
            <person name="Kusch H."/>
            <person name="LaButti K."/>
            <person name="Lagendijk E.L."/>
            <person name="Lapidus A."/>
            <person name="Levasseur A."/>
            <person name="Lindquist E."/>
            <person name="Lipzen A."/>
            <person name="Logrieco A.F."/>
            <person name="MacCabe A."/>
            <person name="Maekelae M.R."/>
            <person name="Malavazi I."/>
            <person name="Melin P."/>
            <person name="Meyer V."/>
            <person name="Mielnichuk N."/>
            <person name="Miskei M."/>
            <person name="Molnar A.P."/>
            <person name="Mule G."/>
            <person name="Ngan C.Y."/>
            <person name="Orejas M."/>
            <person name="Orosz E."/>
            <person name="Ouedraogo J.P."/>
            <person name="Overkamp K.M."/>
            <person name="Park H.-S."/>
            <person name="Perrone G."/>
            <person name="Piumi F."/>
            <person name="Punt P.J."/>
            <person name="Ram A.F."/>
            <person name="Ramon A."/>
            <person name="Rauscher S."/>
            <person name="Record E."/>
            <person name="Riano-Pachon D.M."/>
            <person name="Robert V."/>
            <person name="Roehrig J."/>
            <person name="Ruller R."/>
            <person name="Salamov A."/>
            <person name="Salih N.S."/>
            <person name="Samson R.A."/>
            <person name="Sandor E."/>
            <person name="Sanguinetti M."/>
            <person name="Schuetze T."/>
            <person name="Sepcic K."/>
            <person name="Shelest E."/>
            <person name="Sherlock G."/>
            <person name="Sophianopoulou V."/>
            <person name="Squina F.M."/>
            <person name="Sun H."/>
            <person name="Susca A."/>
            <person name="Todd R.B."/>
            <person name="Tsang A."/>
            <person name="Unkles S.E."/>
            <person name="van de Wiele N."/>
            <person name="van Rossen-Uffink D."/>
            <person name="Oliveira J.V."/>
            <person name="Vesth T.C."/>
            <person name="Visser J."/>
            <person name="Yu J.-H."/>
            <person name="Zhou M."/>
            <person name="Andersen M.R."/>
            <person name="Archer D.B."/>
            <person name="Baker S.E."/>
            <person name="Benoit I."/>
            <person name="Brakhage A.A."/>
            <person name="Braus G.H."/>
            <person name="Fischer R."/>
            <person name="Frisvad J.C."/>
            <person name="Goldman G.H."/>
            <person name="Houbraken J."/>
            <person name="Oakley B."/>
            <person name="Pocsi I."/>
            <person name="Scazzocchio C."/>
            <person name="Seiboth B."/>
            <person name="vanKuyk P.A."/>
            <person name="Wortman J."/>
            <person name="Dyer P.S."/>
            <person name="Grigoriev I.V."/>
        </authorList>
    </citation>
    <scope>NUCLEOTIDE SEQUENCE [LARGE SCALE GENOMIC DNA]</scope>
    <source>
        <strain evidence="3">CBS 516.65</strain>
    </source>
</reference>
<keyword evidence="3" id="KW-1185">Reference proteome</keyword>
<organism evidence="2 3">
    <name type="scientific">Aspergillus glaucus CBS 516.65</name>
    <dbReference type="NCBI Taxonomy" id="1160497"/>
    <lineage>
        <taxon>Eukaryota</taxon>
        <taxon>Fungi</taxon>
        <taxon>Dikarya</taxon>
        <taxon>Ascomycota</taxon>
        <taxon>Pezizomycotina</taxon>
        <taxon>Eurotiomycetes</taxon>
        <taxon>Eurotiomycetidae</taxon>
        <taxon>Eurotiales</taxon>
        <taxon>Aspergillaceae</taxon>
        <taxon>Aspergillus</taxon>
        <taxon>Aspergillus subgen. Aspergillus</taxon>
    </lineage>
</organism>
<evidence type="ECO:0000313" key="2">
    <source>
        <dbReference type="EMBL" id="OJJ79536.1"/>
    </source>
</evidence>
<name>A0A1L9V6J6_ASPGL</name>
<accession>A0A1L9V6J6</accession>
<gene>
    <name evidence="2" type="ORF">ASPGLDRAFT_1042070</name>
</gene>
<protein>
    <submittedName>
        <fullName evidence="2">Uncharacterized protein</fullName>
    </submittedName>
</protein>
<feature type="transmembrane region" description="Helical" evidence="1">
    <location>
        <begin position="35"/>
        <end position="58"/>
    </location>
</feature>
<dbReference type="EMBL" id="KV878917">
    <property type="protein sequence ID" value="OJJ79536.1"/>
    <property type="molecule type" value="Genomic_DNA"/>
</dbReference>
<keyword evidence="1" id="KW-0472">Membrane</keyword>
<evidence type="ECO:0000256" key="1">
    <source>
        <dbReference type="SAM" id="Phobius"/>
    </source>
</evidence>
<dbReference type="GeneID" id="34455726"/>
<dbReference type="VEuPathDB" id="FungiDB:ASPGLDRAFT_1042070"/>
<dbReference type="RefSeq" id="XP_022396234.1">
    <property type="nucleotide sequence ID" value="XM_022539465.1"/>
</dbReference>
<keyword evidence="1" id="KW-1133">Transmembrane helix</keyword>
<dbReference type="Proteomes" id="UP000184300">
    <property type="component" value="Unassembled WGS sequence"/>
</dbReference>
<keyword evidence="1" id="KW-0812">Transmembrane</keyword>